<keyword evidence="3" id="KW-1185">Reference proteome</keyword>
<dbReference type="Proteomes" id="UP000291933">
    <property type="component" value="Unassembled WGS sequence"/>
</dbReference>
<evidence type="ECO:0000313" key="3">
    <source>
        <dbReference type="Proteomes" id="UP000291933"/>
    </source>
</evidence>
<accession>A0A4Q9KMM3</accession>
<feature type="compositionally biased region" description="Low complexity" evidence="1">
    <location>
        <begin position="137"/>
        <end position="153"/>
    </location>
</feature>
<proteinExistence type="predicted"/>
<reference evidence="2 3" key="1">
    <citation type="submission" date="2019-01" db="EMBL/GenBank/DDBJ databases">
        <title>Lactibacter flavus gen. nov., sp. nov., a novel bacterium of the family Propionibacteriaceae isolated from raw milk and dairy products.</title>
        <authorList>
            <person name="Huptas C."/>
            <person name="Wenning M."/>
            <person name="Breitenwieser F."/>
            <person name="Doll E."/>
            <person name="Von Neubeck M."/>
            <person name="Busse H.-J."/>
            <person name="Scherer S."/>
        </authorList>
    </citation>
    <scope>NUCLEOTIDE SEQUENCE [LARGE SCALE GENOMIC DNA]</scope>
    <source>
        <strain evidence="2 3">DSM 22130</strain>
    </source>
</reference>
<organism evidence="2 3">
    <name type="scientific">Propioniciclava tarda</name>
    <dbReference type="NCBI Taxonomy" id="433330"/>
    <lineage>
        <taxon>Bacteria</taxon>
        <taxon>Bacillati</taxon>
        <taxon>Actinomycetota</taxon>
        <taxon>Actinomycetes</taxon>
        <taxon>Propionibacteriales</taxon>
        <taxon>Propionibacteriaceae</taxon>
        <taxon>Propioniciclava</taxon>
    </lineage>
</organism>
<comment type="caution">
    <text evidence="2">The sequence shown here is derived from an EMBL/GenBank/DDBJ whole genome shotgun (WGS) entry which is preliminary data.</text>
</comment>
<evidence type="ECO:0000256" key="1">
    <source>
        <dbReference type="SAM" id="MobiDB-lite"/>
    </source>
</evidence>
<evidence type="ECO:0000313" key="2">
    <source>
        <dbReference type="EMBL" id="TBT94999.1"/>
    </source>
</evidence>
<dbReference type="OrthoDB" id="3252198at2"/>
<gene>
    <name evidence="2" type="ORF">ET996_08315</name>
</gene>
<dbReference type="EMBL" id="SDMR01000008">
    <property type="protein sequence ID" value="TBT94999.1"/>
    <property type="molecule type" value="Genomic_DNA"/>
</dbReference>
<feature type="region of interest" description="Disordered" evidence="1">
    <location>
        <begin position="131"/>
        <end position="188"/>
    </location>
</feature>
<dbReference type="RefSeq" id="WP_131172088.1">
    <property type="nucleotide sequence ID" value="NZ_FXTL01000007.1"/>
</dbReference>
<protein>
    <submittedName>
        <fullName evidence="2">Uncharacterized protein</fullName>
    </submittedName>
</protein>
<feature type="compositionally biased region" description="Pro residues" evidence="1">
    <location>
        <begin position="154"/>
        <end position="171"/>
    </location>
</feature>
<sequence length="188" mass="18784">MGAGDKDGSGFVTIRTPAAKDTGTAMVVADRLTSPGQTITGVSSVVGFSCVDTWGLAGVLTAGTCDTTATIAATWTGTPQSVSLVTTVPDEFFLVTLSMQFQGAGPWTDTAKVTVAGQSFETSATVTAYEAGGGATGTTSQSPTPSATTSDTPSPSPAPRPRPTATPPPMSKPTAAPTPVKRKVVQSG</sequence>
<dbReference type="AlphaFoldDB" id="A0A4Q9KMM3"/>
<name>A0A4Q9KMM3_PROTD</name>